<dbReference type="NCBIfam" id="TIGR03544">
    <property type="entry name" value="DivI1A_domain"/>
    <property type="match status" value="2"/>
</dbReference>
<sequence length="702" mass="77024">MIYPTGMITVEELQSIKLPIVNFAEGYKVAEVDVFLGKCADTLRNGYGLSVEEVEHHSFTSTYMGGYAMGDVNLLLDRIAWTLKNRPSGRRAMPTAQPYARPMPNQYPASQQYPPASQFPAAMPPQNQPVQSQYPMPSQPYPATPQSSAPMPLQAQPAPQYSMPQYPVQQPTTLGGLLSKARKNAEKFAKDNDLEGKLETGKSKAKEALSKAKNEASRAAQNLGDSIEEARSAYEEKKRVQEQDSERHATHTPQVWNKPLYDDSPSQRTMPIPPEDMPRMTFPGDRKNAGSDTESNKQTEIAEKKADSITDTRIVPEKTEPESTKENVSSEPEPAAEIVSKERAEVQTEVRTEEPASTVTIPVTPNDADSEPTVAMTESAVSSTPHWPSDKKQAQSDGYSDHHEVETHTATASDGFAALLEDKRKRTILIGCVAAFVLLLIALFCMSLSSEDSKNDKPATTPSYSHTTDSDDSADNNKPSTPSFEKVNTNSLKNRSVKEVTSELDGKSLSYKFLVDGGDGSDQTATVKTAVQNGEEWTVTEANQSMTDGEVTLTVREKEPAQQQKPQQADSNGIITAANNPEFAALLGVKDPFDSSVAAFAEKYKGRTIEFDGNIAGIIPNDKHPRYLFDDTLVYAGDYSTESVNGPSFRFEGITWSDFHDGSVGIPAFVREGQNVHIKATVDKYNPDNGIFKLDLVEMTER</sequence>
<feature type="compositionally biased region" description="Basic and acidic residues" evidence="1">
    <location>
        <begin position="284"/>
        <end position="325"/>
    </location>
</feature>
<feature type="compositionally biased region" description="Low complexity" evidence="1">
    <location>
        <begin position="145"/>
        <end position="160"/>
    </location>
</feature>
<evidence type="ECO:0000256" key="1">
    <source>
        <dbReference type="SAM" id="MobiDB-lite"/>
    </source>
</evidence>
<feature type="compositionally biased region" description="Basic and acidic residues" evidence="1">
    <location>
        <begin position="339"/>
        <end position="354"/>
    </location>
</feature>
<feature type="region of interest" description="Disordered" evidence="1">
    <location>
        <begin position="232"/>
        <end position="406"/>
    </location>
</feature>
<dbReference type="Proteomes" id="UP000193905">
    <property type="component" value="Unassembled WGS sequence"/>
</dbReference>
<proteinExistence type="predicted"/>
<dbReference type="RefSeq" id="WP_081337120.1">
    <property type="nucleotide sequence ID" value="NZ_JAQCOT010000002.1"/>
</dbReference>
<protein>
    <recommendedName>
        <fullName evidence="5">DUF4839 domain-containing protein</fullName>
    </recommendedName>
</protein>
<evidence type="ECO:0000313" key="4">
    <source>
        <dbReference type="Proteomes" id="UP000193905"/>
    </source>
</evidence>
<feature type="compositionally biased region" description="Polar residues" evidence="1">
    <location>
        <begin position="458"/>
        <end position="467"/>
    </location>
</feature>
<keyword evidence="2" id="KW-0812">Transmembrane</keyword>
<feature type="region of interest" description="Disordered" evidence="1">
    <location>
        <begin position="90"/>
        <end position="161"/>
    </location>
</feature>
<feature type="compositionally biased region" description="Basic and acidic residues" evidence="1">
    <location>
        <begin position="388"/>
        <end position="406"/>
    </location>
</feature>
<reference evidence="3 4" key="1">
    <citation type="journal article" date="2016" name="Sci. Rep.">
        <title>Evaluation of genetic diversity among strains of the human gut commensal Bifidobacterium adolescentis.</title>
        <authorList>
            <person name="Duranti S."/>
            <person name="Milani C."/>
            <person name="Lugli G.A."/>
            <person name="Mancabelli L."/>
            <person name="Turroni F."/>
            <person name="Ferrario C."/>
            <person name="Mangifesta M."/>
            <person name="Viappiani A."/>
            <person name="Sanchez B."/>
            <person name="Margolles A."/>
            <person name="van Sinderen D."/>
            <person name="Ventura M."/>
        </authorList>
    </citation>
    <scope>NUCLEOTIDE SEQUENCE [LARGE SCALE GENOMIC DNA]</scope>
    <source>
        <strain evidence="3 4">AL46-2</strain>
    </source>
</reference>
<evidence type="ECO:0000313" key="3">
    <source>
        <dbReference type="EMBL" id="OSG97210.1"/>
    </source>
</evidence>
<dbReference type="AlphaFoldDB" id="A0A1X2ZS18"/>
<organism evidence="3 4">
    <name type="scientific">Bifidobacterium adolescentis</name>
    <dbReference type="NCBI Taxonomy" id="1680"/>
    <lineage>
        <taxon>Bacteria</taxon>
        <taxon>Bacillati</taxon>
        <taxon>Actinomycetota</taxon>
        <taxon>Actinomycetes</taxon>
        <taxon>Bifidobacteriales</taxon>
        <taxon>Bifidobacteriaceae</taxon>
        <taxon>Bifidobacterium</taxon>
    </lineage>
</organism>
<comment type="caution">
    <text evidence="3">The sequence shown here is derived from an EMBL/GenBank/DDBJ whole genome shotgun (WGS) entry which is preliminary data.</text>
</comment>
<feature type="transmembrane region" description="Helical" evidence="2">
    <location>
        <begin position="428"/>
        <end position="449"/>
    </location>
</feature>
<feature type="region of interest" description="Disordered" evidence="1">
    <location>
        <begin position="451"/>
        <end position="499"/>
    </location>
</feature>
<gene>
    <name evidence="3" type="ORF">AL0462_0930</name>
</gene>
<feature type="compositionally biased region" description="Basic and acidic residues" evidence="1">
    <location>
        <begin position="232"/>
        <end position="249"/>
    </location>
</feature>
<dbReference type="Pfam" id="PF16127">
    <property type="entry name" value="DUF4839"/>
    <property type="match status" value="1"/>
</dbReference>
<name>A0A1X2ZS18_BIFAD</name>
<accession>A0A1X2ZS18</accession>
<dbReference type="OrthoDB" id="3240480at2"/>
<keyword evidence="2" id="KW-1133">Transmembrane helix</keyword>
<dbReference type="InterPro" id="IPR019933">
    <property type="entry name" value="DivIVA_domain"/>
</dbReference>
<keyword evidence="2" id="KW-0472">Membrane</keyword>
<evidence type="ECO:0008006" key="5">
    <source>
        <dbReference type="Google" id="ProtNLM"/>
    </source>
</evidence>
<dbReference type="EMBL" id="LNKH01000004">
    <property type="protein sequence ID" value="OSG97210.1"/>
    <property type="molecule type" value="Genomic_DNA"/>
</dbReference>
<feature type="compositionally biased region" description="Polar residues" evidence="1">
    <location>
        <begin position="476"/>
        <end position="494"/>
    </location>
</feature>
<dbReference type="InterPro" id="IPR032290">
    <property type="entry name" value="DUF4839"/>
</dbReference>
<evidence type="ECO:0000256" key="2">
    <source>
        <dbReference type="SAM" id="Phobius"/>
    </source>
</evidence>